<organism evidence="1 2">
    <name type="scientific">Anaerovirgula multivorans</name>
    <dbReference type="NCBI Taxonomy" id="312168"/>
    <lineage>
        <taxon>Bacteria</taxon>
        <taxon>Bacillati</taxon>
        <taxon>Bacillota</taxon>
        <taxon>Clostridia</taxon>
        <taxon>Peptostreptococcales</taxon>
        <taxon>Natronincolaceae</taxon>
        <taxon>Anaerovirgula</taxon>
    </lineage>
</organism>
<accession>A0A239DFA5</accession>
<gene>
    <name evidence="1" type="ORF">SAMN05446037_1007147</name>
</gene>
<dbReference type="EMBL" id="FZOJ01000007">
    <property type="protein sequence ID" value="SNS31019.1"/>
    <property type="molecule type" value="Genomic_DNA"/>
</dbReference>
<sequence length="65" mass="7572">MGRKSDVLSEIKITAVEDYLKSKKSVAKYVMNYQLVRLAYYSQDKNRPYLLKNVIIRVIGINEGF</sequence>
<name>A0A239DFA5_9FIRM</name>
<evidence type="ECO:0000313" key="1">
    <source>
        <dbReference type="EMBL" id="SNS31019.1"/>
    </source>
</evidence>
<dbReference type="AlphaFoldDB" id="A0A239DFA5"/>
<dbReference type="RefSeq" id="WP_089282650.1">
    <property type="nucleotide sequence ID" value="NZ_FZOJ01000007.1"/>
</dbReference>
<evidence type="ECO:0000313" key="2">
    <source>
        <dbReference type="Proteomes" id="UP000198304"/>
    </source>
</evidence>
<keyword evidence="2" id="KW-1185">Reference proteome</keyword>
<reference evidence="1 2" key="1">
    <citation type="submission" date="2017-06" db="EMBL/GenBank/DDBJ databases">
        <authorList>
            <person name="Kim H.J."/>
            <person name="Triplett B.A."/>
        </authorList>
    </citation>
    <scope>NUCLEOTIDE SEQUENCE [LARGE SCALE GENOMIC DNA]</scope>
    <source>
        <strain evidence="1 2">SCA</strain>
    </source>
</reference>
<dbReference type="Proteomes" id="UP000198304">
    <property type="component" value="Unassembled WGS sequence"/>
</dbReference>
<protein>
    <submittedName>
        <fullName evidence="1">Uncharacterized protein</fullName>
    </submittedName>
</protein>
<proteinExistence type="predicted"/>